<dbReference type="SUPFAM" id="SSF56601">
    <property type="entry name" value="beta-lactamase/transpeptidase-like"/>
    <property type="match status" value="1"/>
</dbReference>
<gene>
    <name evidence="3" type="primary">dacB</name>
    <name evidence="3" type="ORF">BG910_10900</name>
</gene>
<keyword evidence="3" id="KW-0645">Protease</keyword>
<dbReference type="RefSeq" id="WP_089036860.1">
    <property type="nucleotide sequence ID" value="NZ_CP022278.1"/>
</dbReference>
<name>A0A220S497_9NEIS</name>
<dbReference type="InterPro" id="IPR012338">
    <property type="entry name" value="Beta-lactam/transpept-like"/>
</dbReference>
<comment type="similarity">
    <text evidence="1">Belongs to the peptidase S13 family.</text>
</comment>
<dbReference type="Gene3D" id="3.40.710.10">
    <property type="entry name" value="DD-peptidase/beta-lactamase superfamily"/>
    <property type="match status" value="1"/>
</dbReference>
<proteinExistence type="inferred from homology"/>
<dbReference type="PRINTS" id="PR00922">
    <property type="entry name" value="DADACBPTASE3"/>
</dbReference>
<keyword evidence="3" id="KW-0121">Carboxypeptidase</keyword>
<evidence type="ECO:0000256" key="1">
    <source>
        <dbReference type="ARBA" id="ARBA00006096"/>
    </source>
</evidence>
<dbReference type="GO" id="GO:0006508">
    <property type="term" value="P:proteolysis"/>
    <property type="evidence" value="ECO:0007669"/>
    <property type="project" value="InterPro"/>
</dbReference>
<dbReference type="PANTHER" id="PTHR30023">
    <property type="entry name" value="D-ALANYL-D-ALANINE CARBOXYPEPTIDASE"/>
    <property type="match status" value="1"/>
</dbReference>
<dbReference type="KEGG" id="nei:BG910_10900"/>
<dbReference type="AlphaFoldDB" id="A0A220S497"/>
<reference evidence="3 4" key="1">
    <citation type="submission" date="2017-06" db="EMBL/GenBank/DDBJ databases">
        <title>Neisseria chenwenguii sp. nov., isolated from the intestinal contents of Tibetan Plateau Pika in Yushu, Qinghai Province, China.</title>
        <authorList>
            <person name="Zhang G."/>
        </authorList>
    </citation>
    <scope>NUCLEOTIDE SEQUENCE [LARGE SCALE GENOMIC DNA]</scope>
    <source>
        <strain evidence="3 4">10023</strain>
    </source>
</reference>
<dbReference type="InterPro" id="IPR000667">
    <property type="entry name" value="Peptidase_S13"/>
</dbReference>
<dbReference type="GO" id="GO:0000270">
    <property type="term" value="P:peptidoglycan metabolic process"/>
    <property type="evidence" value="ECO:0007669"/>
    <property type="project" value="TreeGrafter"/>
</dbReference>
<keyword evidence="4" id="KW-1185">Reference proteome</keyword>
<dbReference type="Pfam" id="PF02113">
    <property type="entry name" value="Peptidase_S13"/>
    <property type="match status" value="1"/>
</dbReference>
<dbReference type="GO" id="GO:0004185">
    <property type="term" value="F:serine-type carboxypeptidase activity"/>
    <property type="evidence" value="ECO:0007669"/>
    <property type="project" value="InterPro"/>
</dbReference>
<keyword evidence="2" id="KW-0378">Hydrolase</keyword>
<sequence>MNIGKTLCSFLFIAAGAASAADLDFGRIRPDEISVYVQELDSGKVIADHRADALMNPASTMKLITAFAAFRALGKDYRWTTELKSSGNIANGVLNGDIYWVGSGDPVLDQDGLTAMQQQLRDKGIRKIRGQIALDRSLWGDVKNSAEFASDAGRTFMTPPDPNMLAYKTVALKPERNALGDIEIATNPPLPEIPLENKIVLVDGSTACKSPDRYIRASYTGGVLRVSGKMPESCLSKEMLVNMLGIREFAGKSFVNQWRQAGGEISDGLKTAAAPNGAKTLAAHQSKPLADILADMNIYSNNLIARSVFLKLGRDRNAETALSQARRAVRLELGTAGVDAGGLVMENGAGLSRQSRLSAKMMAQLLEKAYFSPFSQEFIQTLPRAGMDGTLKTRFKQAGANLRLKTGTLKNVRALAGYKLGSKPLLVVAIINSPNSDGLLKDLDKLVSKIALPGGESWFEAQISCEKRQRV</sequence>
<protein>
    <submittedName>
        <fullName evidence="3">D-alanyl-D-alanine carboxypeptidase/D-alanyl-D-alanine-endopeptidase</fullName>
    </submittedName>
</protein>
<dbReference type="Proteomes" id="UP000198238">
    <property type="component" value="Chromosome"/>
</dbReference>
<dbReference type="EMBL" id="CP022278">
    <property type="protein sequence ID" value="ASK28168.1"/>
    <property type="molecule type" value="Genomic_DNA"/>
</dbReference>
<dbReference type="NCBIfam" id="TIGR00666">
    <property type="entry name" value="PBP4"/>
    <property type="match status" value="1"/>
</dbReference>
<evidence type="ECO:0000256" key="2">
    <source>
        <dbReference type="ARBA" id="ARBA00022801"/>
    </source>
</evidence>
<dbReference type="PANTHER" id="PTHR30023:SF0">
    <property type="entry name" value="PENICILLIN-SENSITIVE CARBOXYPEPTIDASE A"/>
    <property type="match status" value="1"/>
</dbReference>
<organism evidence="3 4">
    <name type="scientific">Neisseria chenwenguii</name>
    <dbReference type="NCBI Taxonomy" id="1853278"/>
    <lineage>
        <taxon>Bacteria</taxon>
        <taxon>Pseudomonadati</taxon>
        <taxon>Pseudomonadota</taxon>
        <taxon>Betaproteobacteria</taxon>
        <taxon>Neisseriales</taxon>
        <taxon>Neisseriaceae</taxon>
        <taxon>Neisseria</taxon>
    </lineage>
</organism>
<dbReference type="OrthoDB" id="9802627at2"/>
<dbReference type="Gene3D" id="3.50.80.20">
    <property type="entry name" value="D-Ala-D-Ala carboxypeptidase C, peptidase S13"/>
    <property type="match status" value="1"/>
</dbReference>
<evidence type="ECO:0000313" key="3">
    <source>
        <dbReference type="EMBL" id="ASK28168.1"/>
    </source>
</evidence>
<evidence type="ECO:0000313" key="4">
    <source>
        <dbReference type="Proteomes" id="UP000198238"/>
    </source>
</evidence>
<accession>A0A220S497</accession>